<dbReference type="InterPro" id="IPR039776">
    <property type="entry name" value="Pds5"/>
</dbReference>
<dbReference type="PANTHER" id="PTHR12663:SF3">
    <property type="entry name" value="SISTER CHROMATID COHESION PROTEIN PDS5 HOMOLOG C"/>
    <property type="match status" value="1"/>
</dbReference>
<evidence type="ECO:0000256" key="2">
    <source>
        <dbReference type="ARBA" id="ARBA00022763"/>
    </source>
</evidence>
<sequence length="471" mass="51908">MCHPFIVSPFPFFLHVLPDTLGGMMSAQRELEDRFQKVGNRLNSPLSAIVELLHLLDQTESFLARVEQSPSESMSKALRPAMKALVAKELLGHSDADVKVVMALWVSEITRITAPDAPYDDNLLKEVFQKIVEAFEKLDLDTVAKVQSCVVMLDFECDALILEIFHYFMCTIRPNHLKNIFNSMETIMTLVLEESDDIPRELLMCLLDTVKINNKDVSPIACRLGEKVMSNCIMKLKPYMKGLVDDSKQSKRTVSDEEDNKYQEIDEVPEGDDENLDLGQECNHLQSDVQSKDEETANNSSRIINETEKAPQDLPLDPVVSTIYPIGSVEASSGSGMPTQNPIAPTLSLPKPSSIFPPVLPSPSTIATRGEVPVKLPFGLFSGPSLIPSPVPAIQIGSIQMPIHLHIQPPVPASYSLNQNPSDCLLKQAPHDSSQGNLGDGIPFIDNKPGLPQKILDPCPETLNSKQPNAL</sequence>
<feature type="region of interest" description="Disordered" evidence="5">
    <location>
        <begin position="428"/>
        <end position="450"/>
    </location>
</feature>
<name>A0A8B8J1U8_PHODC</name>
<dbReference type="GO" id="GO:0000785">
    <property type="term" value="C:chromatin"/>
    <property type="evidence" value="ECO:0007669"/>
    <property type="project" value="TreeGrafter"/>
</dbReference>
<gene>
    <name evidence="7" type="primary">LOC113462467</name>
</gene>
<protein>
    <submittedName>
        <fullName evidence="7">Sister chromatid cohesion protein PDS5 homolog B-B-like</fullName>
    </submittedName>
</protein>
<dbReference type="GO" id="GO:0005634">
    <property type="term" value="C:nucleus"/>
    <property type="evidence" value="ECO:0007669"/>
    <property type="project" value="UniProtKB-SubCell"/>
</dbReference>
<dbReference type="KEGG" id="pda:113462467"/>
<dbReference type="RefSeq" id="XP_026658782.1">
    <property type="nucleotide sequence ID" value="XM_026802981.2"/>
</dbReference>
<reference evidence="6" key="1">
    <citation type="journal article" date="2019" name="Nat. Commun.">
        <title>Genome-wide association mapping of date palm fruit traits.</title>
        <authorList>
            <person name="Hazzouri K.M."/>
            <person name="Gros-Balthazard M."/>
            <person name="Flowers J.M."/>
            <person name="Copetti D."/>
            <person name="Lemansour A."/>
            <person name="Lebrun M."/>
            <person name="Masmoudi K."/>
            <person name="Ferrand S."/>
            <person name="Dhar M.I."/>
            <person name="Fresquez Z.A."/>
            <person name="Rosas U."/>
            <person name="Zhang J."/>
            <person name="Talag J."/>
            <person name="Lee S."/>
            <person name="Kudrna D."/>
            <person name="Powell R.F."/>
            <person name="Leitch I.J."/>
            <person name="Krueger R.R."/>
            <person name="Wing R.A."/>
            <person name="Amiri K.M.A."/>
            <person name="Purugganan M.D."/>
        </authorList>
    </citation>
    <scope>NUCLEOTIDE SEQUENCE [LARGE SCALE GENOMIC DNA]</scope>
    <source>
        <strain evidence="6">cv. Khalas</strain>
    </source>
</reference>
<organism evidence="6 7">
    <name type="scientific">Phoenix dactylifera</name>
    <name type="common">Date palm</name>
    <dbReference type="NCBI Taxonomy" id="42345"/>
    <lineage>
        <taxon>Eukaryota</taxon>
        <taxon>Viridiplantae</taxon>
        <taxon>Streptophyta</taxon>
        <taxon>Embryophyta</taxon>
        <taxon>Tracheophyta</taxon>
        <taxon>Spermatophyta</taxon>
        <taxon>Magnoliopsida</taxon>
        <taxon>Liliopsida</taxon>
        <taxon>Arecaceae</taxon>
        <taxon>Coryphoideae</taxon>
        <taxon>Phoeniceae</taxon>
        <taxon>Phoenix</taxon>
    </lineage>
</organism>
<evidence type="ECO:0000256" key="4">
    <source>
        <dbReference type="ARBA" id="ARBA00023242"/>
    </source>
</evidence>
<accession>A0A8B8J1U8</accession>
<dbReference type="GO" id="GO:0007064">
    <property type="term" value="P:mitotic sister chromatid cohesion"/>
    <property type="evidence" value="ECO:0007669"/>
    <property type="project" value="InterPro"/>
</dbReference>
<dbReference type="AlphaFoldDB" id="A0A8B8J1U8"/>
<evidence type="ECO:0000313" key="6">
    <source>
        <dbReference type="Proteomes" id="UP000228380"/>
    </source>
</evidence>
<dbReference type="PANTHER" id="PTHR12663">
    <property type="entry name" value="ANDROGEN INDUCED INHIBITOR OF PROLIFERATION AS3 / PDS5-RELATED"/>
    <property type="match status" value="1"/>
</dbReference>
<proteinExistence type="predicted"/>
<comment type="subcellular location">
    <subcellularLocation>
        <location evidence="1">Nucleus</location>
    </subcellularLocation>
</comment>
<keyword evidence="2" id="KW-0227">DNA damage</keyword>
<evidence type="ECO:0000256" key="5">
    <source>
        <dbReference type="SAM" id="MobiDB-lite"/>
    </source>
</evidence>
<keyword evidence="4" id="KW-0539">Nucleus</keyword>
<feature type="region of interest" description="Disordered" evidence="5">
    <location>
        <begin position="286"/>
        <end position="310"/>
    </location>
</feature>
<evidence type="ECO:0000313" key="7">
    <source>
        <dbReference type="RefSeq" id="XP_026658782.1"/>
    </source>
</evidence>
<evidence type="ECO:0000256" key="3">
    <source>
        <dbReference type="ARBA" id="ARBA00023204"/>
    </source>
</evidence>
<dbReference type="GO" id="GO:0006281">
    <property type="term" value="P:DNA repair"/>
    <property type="evidence" value="ECO:0007669"/>
    <property type="project" value="UniProtKB-KW"/>
</dbReference>
<keyword evidence="3" id="KW-0234">DNA repair</keyword>
<keyword evidence="6" id="KW-1185">Reference proteome</keyword>
<dbReference type="Proteomes" id="UP000228380">
    <property type="component" value="Chromosome 10"/>
</dbReference>
<reference evidence="7" key="2">
    <citation type="submission" date="2025-08" db="UniProtKB">
        <authorList>
            <consortium name="RefSeq"/>
        </authorList>
    </citation>
    <scope>IDENTIFICATION</scope>
    <source>
        <tissue evidence="7">Young leaves</tissue>
    </source>
</reference>
<dbReference type="GeneID" id="113462467"/>
<evidence type="ECO:0000256" key="1">
    <source>
        <dbReference type="ARBA" id="ARBA00004123"/>
    </source>
</evidence>
<dbReference type="Pfam" id="PF20168">
    <property type="entry name" value="PDS5"/>
    <property type="match status" value="1"/>
</dbReference>